<keyword evidence="5 7" id="KW-0807">Transducer</keyword>
<feature type="transmembrane region" description="Helical" evidence="8">
    <location>
        <begin position="110"/>
        <end position="128"/>
    </location>
</feature>
<evidence type="ECO:0000313" key="11">
    <source>
        <dbReference type="Proteomes" id="UP000292544"/>
    </source>
</evidence>
<evidence type="ECO:0000256" key="1">
    <source>
        <dbReference type="ARBA" id="ARBA00004141"/>
    </source>
</evidence>
<proteinExistence type="inferred from homology"/>
<dbReference type="InterPro" id="IPR004090">
    <property type="entry name" value="Chemotax_Me-accpt_rcpt"/>
</dbReference>
<feature type="transmembrane region" description="Helical" evidence="8">
    <location>
        <begin position="88"/>
        <end position="105"/>
    </location>
</feature>
<comment type="subcellular location">
    <subcellularLocation>
        <location evidence="1">Membrane</location>
        <topology evidence="1">Multi-pass membrane protein</topology>
    </subcellularLocation>
</comment>
<dbReference type="SMART" id="SM00283">
    <property type="entry name" value="MA"/>
    <property type="match status" value="1"/>
</dbReference>
<dbReference type="Gene3D" id="1.10.287.950">
    <property type="entry name" value="Methyl-accepting chemotaxis protein"/>
    <property type="match status" value="1"/>
</dbReference>
<gene>
    <name evidence="10" type="ORF">EXY25_06745</name>
</gene>
<dbReference type="Pfam" id="PF00015">
    <property type="entry name" value="MCPsignal"/>
    <property type="match status" value="1"/>
</dbReference>
<accession>A0ABY1WQE7</accession>
<dbReference type="PANTHER" id="PTHR32089">
    <property type="entry name" value="METHYL-ACCEPTING CHEMOTAXIS PROTEIN MCPB"/>
    <property type="match status" value="1"/>
</dbReference>
<evidence type="ECO:0000256" key="5">
    <source>
        <dbReference type="ARBA" id="ARBA00023224"/>
    </source>
</evidence>
<evidence type="ECO:0000256" key="3">
    <source>
        <dbReference type="ARBA" id="ARBA00022989"/>
    </source>
</evidence>
<protein>
    <submittedName>
        <fullName evidence="10">Methyl-accepting chemotaxis protein</fullName>
    </submittedName>
</protein>
<feature type="transmembrane region" description="Helical" evidence="8">
    <location>
        <begin position="64"/>
        <end position="82"/>
    </location>
</feature>
<evidence type="ECO:0000256" key="8">
    <source>
        <dbReference type="SAM" id="Phobius"/>
    </source>
</evidence>
<keyword evidence="11" id="KW-1185">Reference proteome</keyword>
<evidence type="ECO:0000256" key="2">
    <source>
        <dbReference type="ARBA" id="ARBA00022692"/>
    </source>
</evidence>
<dbReference type="SUPFAM" id="SSF58104">
    <property type="entry name" value="Methyl-accepting chemotaxis protein (MCP) signaling domain"/>
    <property type="match status" value="1"/>
</dbReference>
<feature type="transmembrane region" description="Helical" evidence="8">
    <location>
        <begin position="148"/>
        <end position="166"/>
    </location>
</feature>
<dbReference type="PANTHER" id="PTHR32089:SF119">
    <property type="entry name" value="METHYL-ACCEPTING CHEMOTAXIS PROTEIN CTPL"/>
    <property type="match status" value="1"/>
</dbReference>
<organism evidence="10 11">
    <name type="scientific">Corallincola spongiicola</name>
    <dbReference type="NCBI Taxonomy" id="2520508"/>
    <lineage>
        <taxon>Bacteria</taxon>
        <taxon>Pseudomonadati</taxon>
        <taxon>Pseudomonadota</taxon>
        <taxon>Gammaproteobacteria</taxon>
        <taxon>Alteromonadales</taxon>
        <taxon>Psychromonadaceae</taxon>
        <taxon>Corallincola</taxon>
    </lineage>
</organism>
<sequence length="503" mass="54073">MSMSEPTLPFRRQADQLMQIILVALFALALILAISGGSWLAAILIGAPAMIIPILLMKSAQDSALARIAVGVALMVFAALHIHQVEGLIEMHFSIFVLLALLIMYRDWKCILAAAVVIALHHISFLMLQNSGAGVWAFEEGHNTFGYMLIHAAFVVVEAALLIIIAKRSFAEGVMGTELAEITKQITRDPNSLDLMARCQNEDIPLLKQFNDMLARMSQLLLQIDHSNTTLQGASSGMNRASEDLNRIVNTKRGRVEQIAAATEQMSHSVVQEAEMAQQVMGAMDNANGQINDGQSTINETRVMVTDLEQLLQNTSSTVTELAASCESISAALNVIQAIAEQTNLLALNAAIEAARAGEQGRGFAVVADEVRSLASRTQESTEEIKGIIDSLQQGSSASVDAMTACLSKAGGSVEAANQSESAFEQTRIQLTEALELTRLMTSAIDEQQGASAEIAAAASEVRDVTEEEATISEGAANRAKELEKLSNSLKDALVSFHLEQRN</sequence>
<dbReference type="RefSeq" id="WP_130566198.1">
    <property type="nucleotide sequence ID" value="NZ_SHLY01000002.1"/>
</dbReference>
<evidence type="ECO:0000259" key="9">
    <source>
        <dbReference type="PROSITE" id="PS50111"/>
    </source>
</evidence>
<dbReference type="Proteomes" id="UP000292544">
    <property type="component" value="Unassembled WGS sequence"/>
</dbReference>
<dbReference type="EMBL" id="SHLY01000002">
    <property type="protein sequence ID" value="TAA46947.1"/>
    <property type="molecule type" value="Genomic_DNA"/>
</dbReference>
<keyword evidence="2 8" id="KW-0812">Transmembrane</keyword>
<keyword evidence="4 8" id="KW-0472">Membrane</keyword>
<dbReference type="PRINTS" id="PR00260">
    <property type="entry name" value="CHEMTRNSDUCR"/>
</dbReference>
<comment type="caution">
    <text evidence="10">The sequence shown here is derived from an EMBL/GenBank/DDBJ whole genome shotgun (WGS) entry which is preliminary data.</text>
</comment>
<dbReference type="PROSITE" id="PS50111">
    <property type="entry name" value="CHEMOTAXIS_TRANSDUC_2"/>
    <property type="match status" value="1"/>
</dbReference>
<comment type="similarity">
    <text evidence="6">Belongs to the methyl-accepting chemotaxis (MCP) protein family.</text>
</comment>
<reference evidence="11" key="1">
    <citation type="submission" date="2019-02" db="EMBL/GenBank/DDBJ databases">
        <title>Draft genome sequence of Muricauda sp. 176CP4-71.</title>
        <authorList>
            <person name="Park J.-S."/>
        </authorList>
    </citation>
    <scope>NUCLEOTIDE SEQUENCE [LARGE SCALE GENOMIC DNA]</scope>
    <source>
        <strain evidence="11">176GS2-150</strain>
    </source>
</reference>
<evidence type="ECO:0000256" key="6">
    <source>
        <dbReference type="ARBA" id="ARBA00029447"/>
    </source>
</evidence>
<name>A0ABY1WQE7_9GAMM</name>
<feature type="domain" description="Methyl-accepting transducer" evidence="9">
    <location>
        <begin position="227"/>
        <end position="463"/>
    </location>
</feature>
<evidence type="ECO:0000256" key="4">
    <source>
        <dbReference type="ARBA" id="ARBA00023136"/>
    </source>
</evidence>
<dbReference type="InterPro" id="IPR004089">
    <property type="entry name" value="MCPsignal_dom"/>
</dbReference>
<feature type="transmembrane region" description="Helical" evidence="8">
    <location>
        <begin position="20"/>
        <end position="52"/>
    </location>
</feature>
<keyword evidence="3 8" id="KW-1133">Transmembrane helix</keyword>
<evidence type="ECO:0000313" key="10">
    <source>
        <dbReference type="EMBL" id="TAA46947.1"/>
    </source>
</evidence>
<evidence type="ECO:0000256" key="7">
    <source>
        <dbReference type="PROSITE-ProRule" id="PRU00284"/>
    </source>
</evidence>